<name>A0A510J843_9FUSO</name>
<dbReference type="Proteomes" id="UP000321606">
    <property type="component" value="Chromosome"/>
</dbReference>
<dbReference type="GO" id="GO:0006260">
    <property type="term" value="P:DNA replication"/>
    <property type="evidence" value="ECO:0007669"/>
    <property type="project" value="TreeGrafter"/>
</dbReference>
<dbReference type="GO" id="GO:0005524">
    <property type="term" value="F:ATP binding"/>
    <property type="evidence" value="ECO:0007669"/>
    <property type="project" value="InterPro"/>
</dbReference>
<dbReference type="Gene3D" id="3.40.50.300">
    <property type="entry name" value="P-loop containing nucleotide triphosphate hydrolases"/>
    <property type="match status" value="1"/>
</dbReference>
<dbReference type="InterPro" id="IPR002611">
    <property type="entry name" value="IstB_ATP-bd"/>
</dbReference>
<sequence>MVESVQDIAKRMENIRKNQTTQRDLKTGTNNYMAETVDWDEEIRKQETKEYQRLSNILEEEKQITFKKADCKNDTEKKHKKSFENFCRNFEEIKEIGLGIFMYGECGTGKSYYSVCIMNELNKEYKVYRTSLFDLLEEIRQTYKKYTDATDEYLFKRLKKSDLVIFDDLGNEMITDWGKEKMFLIFEFLYKNRVSFIINTNLDNKQFQEFLRINGSPKLFDRIRERCKSYKFDWDSRRKDLHKADFERLF</sequence>
<protein>
    <submittedName>
        <fullName evidence="2">Putative DNA replication protein DnaC</fullName>
    </submittedName>
</protein>
<dbReference type="STRING" id="714315.GCA_000516535_00354"/>
<gene>
    <name evidence="2" type="ORF">JCM16774_0341</name>
</gene>
<dbReference type="KEGG" id="lgo:JCM16774_0341"/>
<dbReference type="PANTHER" id="PTHR30050:SF4">
    <property type="entry name" value="ATP-BINDING PROTEIN RV3427C IN INSERTION SEQUENCE-RELATED"/>
    <property type="match status" value="1"/>
</dbReference>
<dbReference type="PANTHER" id="PTHR30050">
    <property type="entry name" value="CHROMOSOMAL REPLICATION INITIATOR PROTEIN DNAA"/>
    <property type="match status" value="1"/>
</dbReference>
<accession>A0A510J843</accession>
<evidence type="ECO:0000259" key="1">
    <source>
        <dbReference type="Pfam" id="PF01695"/>
    </source>
</evidence>
<proteinExistence type="predicted"/>
<dbReference type="SUPFAM" id="SSF52540">
    <property type="entry name" value="P-loop containing nucleoside triphosphate hydrolases"/>
    <property type="match status" value="1"/>
</dbReference>
<feature type="domain" description="IstB-like ATP-binding" evidence="1">
    <location>
        <begin position="41"/>
        <end position="239"/>
    </location>
</feature>
<dbReference type="AlphaFoldDB" id="A0A510J843"/>
<dbReference type="EMBL" id="AP019822">
    <property type="protein sequence ID" value="BBM35428.1"/>
    <property type="molecule type" value="Genomic_DNA"/>
</dbReference>
<evidence type="ECO:0000313" key="2">
    <source>
        <dbReference type="EMBL" id="BBM35428.1"/>
    </source>
</evidence>
<reference evidence="2 3" key="1">
    <citation type="submission" date="2019-07" db="EMBL/GenBank/DDBJ databases">
        <title>Complete Genome Sequence of Leptotrichia goodfellowii Strain JCM 16774.</title>
        <authorList>
            <person name="Watanabe S."/>
            <person name="Cui L."/>
        </authorList>
    </citation>
    <scope>NUCLEOTIDE SEQUENCE [LARGE SCALE GENOMIC DNA]</scope>
    <source>
        <strain evidence="2 3">JCM16774</strain>
    </source>
</reference>
<dbReference type="Pfam" id="PF01695">
    <property type="entry name" value="IstB_IS21"/>
    <property type="match status" value="1"/>
</dbReference>
<evidence type="ECO:0000313" key="3">
    <source>
        <dbReference type="Proteomes" id="UP000321606"/>
    </source>
</evidence>
<organism evidence="2 3">
    <name type="scientific">Pseudoleptotrichia goodfellowii</name>
    <dbReference type="NCBI Taxonomy" id="157692"/>
    <lineage>
        <taxon>Bacteria</taxon>
        <taxon>Fusobacteriati</taxon>
        <taxon>Fusobacteriota</taxon>
        <taxon>Fusobacteriia</taxon>
        <taxon>Fusobacteriales</taxon>
        <taxon>Leptotrichiaceae</taxon>
        <taxon>Pseudoleptotrichia</taxon>
    </lineage>
</organism>
<dbReference type="InterPro" id="IPR027417">
    <property type="entry name" value="P-loop_NTPase"/>
</dbReference>